<name>A0A9W7GLY2_9STRA</name>
<dbReference type="EC" id="2.7.11.1" evidence="1"/>
<organism evidence="11 12">
    <name type="scientific">Triparma columacea</name>
    <dbReference type="NCBI Taxonomy" id="722753"/>
    <lineage>
        <taxon>Eukaryota</taxon>
        <taxon>Sar</taxon>
        <taxon>Stramenopiles</taxon>
        <taxon>Ochrophyta</taxon>
        <taxon>Bolidophyceae</taxon>
        <taxon>Parmales</taxon>
        <taxon>Triparmaceae</taxon>
        <taxon>Triparma</taxon>
    </lineage>
</organism>
<evidence type="ECO:0000256" key="1">
    <source>
        <dbReference type="ARBA" id="ARBA00012513"/>
    </source>
</evidence>
<dbReference type="InterPro" id="IPR032171">
    <property type="entry name" value="COR-A"/>
</dbReference>
<dbReference type="Proteomes" id="UP001165065">
    <property type="component" value="Unassembled WGS sequence"/>
</dbReference>
<protein>
    <recommendedName>
        <fullName evidence="1">non-specific serine/threonine protein kinase</fullName>
        <ecNumber evidence="1">2.7.11.1</ecNumber>
    </recommendedName>
</protein>
<dbReference type="OrthoDB" id="120976at2759"/>
<dbReference type="GO" id="GO:0005524">
    <property type="term" value="F:ATP binding"/>
    <property type="evidence" value="ECO:0007669"/>
    <property type="project" value="UniProtKB-KW"/>
</dbReference>
<evidence type="ECO:0000256" key="8">
    <source>
        <dbReference type="ARBA" id="ARBA00048679"/>
    </source>
</evidence>
<dbReference type="PANTHER" id="PTHR47679:SF2">
    <property type="entry name" value="C-TERMINAL OF ROC (COR) DOMAIN-CONTAINING PROTEIN"/>
    <property type="match status" value="1"/>
</dbReference>
<feature type="domain" description="Roc" evidence="10">
    <location>
        <begin position="47"/>
        <end position="293"/>
    </location>
</feature>
<dbReference type="GO" id="GO:0016301">
    <property type="term" value="F:kinase activity"/>
    <property type="evidence" value="ECO:0007669"/>
    <property type="project" value="UniProtKB-KW"/>
</dbReference>
<dbReference type="EMBL" id="BRYA01000332">
    <property type="protein sequence ID" value="GMI47166.1"/>
    <property type="molecule type" value="Genomic_DNA"/>
</dbReference>
<keyword evidence="5" id="KW-0418">Kinase</keyword>
<evidence type="ECO:0000256" key="3">
    <source>
        <dbReference type="ARBA" id="ARBA00022737"/>
    </source>
</evidence>
<reference evidence="12" key="1">
    <citation type="journal article" date="2023" name="Commun. Biol.">
        <title>Genome analysis of Parmales, the sister group of diatoms, reveals the evolutionary specialization of diatoms from phago-mixotrophs to photoautotrophs.</title>
        <authorList>
            <person name="Ban H."/>
            <person name="Sato S."/>
            <person name="Yoshikawa S."/>
            <person name="Yamada K."/>
            <person name="Nakamura Y."/>
            <person name="Ichinomiya M."/>
            <person name="Sato N."/>
            <person name="Blanc-Mathieu R."/>
            <person name="Endo H."/>
            <person name="Kuwata A."/>
            <person name="Ogata H."/>
        </authorList>
    </citation>
    <scope>NUCLEOTIDE SEQUENCE [LARGE SCALE GENOMIC DNA]</scope>
</reference>
<proteinExistence type="predicted"/>
<evidence type="ECO:0000256" key="4">
    <source>
        <dbReference type="ARBA" id="ARBA00022741"/>
    </source>
</evidence>
<dbReference type="SUPFAM" id="SSF52540">
    <property type="entry name" value="P-loop containing nucleoside triphosphate hydrolases"/>
    <property type="match status" value="1"/>
</dbReference>
<dbReference type="Pfam" id="PF16095">
    <property type="entry name" value="COR-A"/>
    <property type="match status" value="1"/>
</dbReference>
<evidence type="ECO:0000256" key="2">
    <source>
        <dbReference type="ARBA" id="ARBA00022679"/>
    </source>
</evidence>
<comment type="catalytic activity">
    <reaction evidence="8">
        <text>L-seryl-[protein] + ATP = O-phospho-L-seryl-[protein] + ADP + H(+)</text>
        <dbReference type="Rhea" id="RHEA:17989"/>
        <dbReference type="Rhea" id="RHEA-COMP:9863"/>
        <dbReference type="Rhea" id="RHEA-COMP:11604"/>
        <dbReference type="ChEBI" id="CHEBI:15378"/>
        <dbReference type="ChEBI" id="CHEBI:29999"/>
        <dbReference type="ChEBI" id="CHEBI:30616"/>
        <dbReference type="ChEBI" id="CHEBI:83421"/>
        <dbReference type="ChEBI" id="CHEBI:456216"/>
        <dbReference type="EC" id="2.7.11.1"/>
    </reaction>
</comment>
<evidence type="ECO:0000256" key="9">
    <source>
        <dbReference type="SAM" id="MobiDB-lite"/>
    </source>
</evidence>
<keyword evidence="4" id="KW-0547">Nucleotide-binding</keyword>
<evidence type="ECO:0000256" key="5">
    <source>
        <dbReference type="ARBA" id="ARBA00022777"/>
    </source>
</evidence>
<keyword evidence="2" id="KW-0808">Transferase</keyword>
<accession>A0A9W7GLY2</accession>
<sequence>MEKPHWPRGIEKAVALEKRDLKIANQQAEKLETDDILQHQKAALSSGQLPFNRSRVMVVGQGRVGKTTLLRRLLGEPFNPNEQSTVGAVTQDIDAKAIREQEGVEISQAETSDGWNSLLGEDDNDEHVRAMRKEVARQQLEEKMKDLGDVELGEDNKLRLSIWDYGGQRIFQSFQHLLVVRRAVYLVVFNMKSFLDAPQKSFSFLDFWLHTIIIHAEGAPVFLIGTRGDMVKSDDDRAKISQMLKTRYSKLLSSSITTNTDQDLYFFPVDNTSSDPADVKTFQKLASLTEAKISSDKLPPLLSSSCSTPLPYIDDKVPISWLNFFDELRKLGAEKDDDEEENETEESNPYLETGLVPTSQNPTVTAFTLAHEHKVFEGLSTEEEKKTRLEIVLNALHELGLVIFFNSSTSLKAYVILQPQWLMDQVCFVIRDFKRHRLRRDKRIQKKMLDEWLNLTDSGIVSSRILGELWVGLEGGQVKFLISLMNKLGLLVPFNETTASSSRYFAPNLVTTEDDDDDDHDDGDDCDDDDDDNDNNDEGGEPSGTETFNIESYMDDARYLPNGFLERLIAECVPYATNYTSENPSISIDFPLPSEVHAKGKIMVKIEVQDGDKVALISLSSNGKEIVCSITPLGDGDGNEWKHHAQHLMESAGDVNDEFFEGRLSMSSSRRDEVGEIGNKTTKRSLNVMTPQQESVRIEKNEEVVEVGKDEDEKSVFIFLKECGIKDKKALLIAEKLEDDGYDDVQTLLDLLEDSVEDFKEALGEAGAKGGFLIKIKKGLKEHEKVKIAIRSRKPYVLVVTGGSDLNTGEETNLIEKAFSGDKKNRKALLLEENNIESMTKTISENRTLECVHFALHGAVGKADGKQTVAMKTKKNDPDMSTPKEVGNVIKASGAHVKAIILNLCRGGVKESAVDFIGGTDYLVGWETDVDDSAAVHFSEEFYASIRDGDELEVAFFHALEILKNIHRWQFDLDPSSKEHRRELKKRRNTQKRTTLKIAGVPVLYKRKGEGGLEKVEELPDVKRKVTLKKQSTYGFQAMILSGLQDLKDGQKEIKQKLDESIDSVITAMFEIAEFDVPRTFVIIPYELEESEESTEDDGEGEGESALEVAEGKLEKATGWMSKLTSVMNAVSGGKVTEKVRSAVESKLEDAFADLKSDHLYLYLIDEVTGKPVTGDGYPFQIKIASEEVRKLLPLMTLGLKAISAANVASGLARCFGVPAPNLTQVEETASSFVESMSTNSSVEKYDCLQSVVDEGFARDIEECGGDEMKTKQLRGAALKEFKKFLKDNDPEGMSTGVFCGLSRSRRDGHVVWTRLDERDIVTRPLSSSQVHRVSEIRAMESKTATTD</sequence>
<feature type="compositionally biased region" description="Acidic residues" evidence="9">
    <location>
        <begin position="512"/>
        <end position="540"/>
    </location>
</feature>
<dbReference type="PROSITE" id="PS51424">
    <property type="entry name" value="ROC"/>
    <property type="match status" value="1"/>
</dbReference>
<dbReference type="PRINTS" id="PR00449">
    <property type="entry name" value="RASTRNSFRMNG"/>
</dbReference>
<dbReference type="InterPro" id="IPR027417">
    <property type="entry name" value="P-loop_NTPase"/>
</dbReference>
<dbReference type="InterPro" id="IPR020859">
    <property type="entry name" value="ROC"/>
</dbReference>
<evidence type="ECO:0000313" key="12">
    <source>
        <dbReference type="Proteomes" id="UP001165065"/>
    </source>
</evidence>
<keyword evidence="12" id="KW-1185">Reference proteome</keyword>
<evidence type="ECO:0000259" key="10">
    <source>
        <dbReference type="PROSITE" id="PS51424"/>
    </source>
</evidence>
<keyword evidence="3" id="KW-0677">Repeat</keyword>
<feature type="compositionally biased region" description="Acidic residues" evidence="9">
    <location>
        <begin position="335"/>
        <end position="346"/>
    </location>
</feature>
<keyword evidence="6" id="KW-0067">ATP-binding</keyword>
<feature type="region of interest" description="Disordered" evidence="9">
    <location>
        <begin position="505"/>
        <end position="548"/>
    </location>
</feature>
<dbReference type="Pfam" id="PF08477">
    <property type="entry name" value="Roc"/>
    <property type="match status" value="2"/>
</dbReference>
<dbReference type="Gene3D" id="3.40.50.300">
    <property type="entry name" value="P-loop containing nucleotide triphosphate hydrolases"/>
    <property type="match status" value="1"/>
</dbReference>
<feature type="region of interest" description="Disordered" evidence="9">
    <location>
        <begin position="333"/>
        <end position="355"/>
    </location>
</feature>
<evidence type="ECO:0000256" key="6">
    <source>
        <dbReference type="ARBA" id="ARBA00022840"/>
    </source>
</evidence>
<gene>
    <name evidence="11" type="ORF">TrCOL_g9884</name>
</gene>
<comment type="catalytic activity">
    <reaction evidence="7">
        <text>L-threonyl-[protein] + ATP = O-phospho-L-threonyl-[protein] + ADP + H(+)</text>
        <dbReference type="Rhea" id="RHEA:46608"/>
        <dbReference type="Rhea" id="RHEA-COMP:11060"/>
        <dbReference type="Rhea" id="RHEA-COMP:11605"/>
        <dbReference type="ChEBI" id="CHEBI:15378"/>
        <dbReference type="ChEBI" id="CHEBI:30013"/>
        <dbReference type="ChEBI" id="CHEBI:30616"/>
        <dbReference type="ChEBI" id="CHEBI:61977"/>
        <dbReference type="ChEBI" id="CHEBI:456216"/>
        <dbReference type="EC" id="2.7.11.1"/>
    </reaction>
</comment>
<dbReference type="PANTHER" id="PTHR47679">
    <property type="entry name" value="PROTEIN TORNADO 1"/>
    <property type="match status" value="1"/>
</dbReference>
<evidence type="ECO:0000313" key="11">
    <source>
        <dbReference type="EMBL" id="GMI47166.1"/>
    </source>
</evidence>
<evidence type="ECO:0000256" key="7">
    <source>
        <dbReference type="ARBA" id="ARBA00047899"/>
    </source>
</evidence>
<comment type="caution">
    <text evidence="11">The sequence shown here is derived from an EMBL/GenBank/DDBJ whole genome shotgun (WGS) entry which is preliminary data.</text>
</comment>